<dbReference type="PANTHER" id="PTHR34448">
    <property type="entry name" value="AMINOPEPTIDASE"/>
    <property type="match status" value="1"/>
</dbReference>
<evidence type="ECO:0000256" key="8">
    <source>
        <dbReference type="ARBA" id="ARBA00022801"/>
    </source>
</evidence>
<gene>
    <name evidence="10" type="ORF">FE782_24785</name>
</gene>
<keyword evidence="11" id="KW-1185">Reference proteome</keyword>
<keyword evidence="9" id="KW-0482">Metalloprotease</keyword>
<dbReference type="PANTHER" id="PTHR34448:SF1">
    <property type="entry name" value="BLL6088 PROTEIN"/>
    <property type="match status" value="1"/>
</dbReference>
<dbReference type="GO" id="GO:0008237">
    <property type="term" value="F:metallopeptidase activity"/>
    <property type="evidence" value="ECO:0007669"/>
    <property type="project" value="UniProtKB-KW"/>
</dbReference>
<evidence type="ECO:0000256" key="5">
    <source>
        <dbReference type="ARBA" id="ARBA00022438"/>
    </source>
</evidence>
<comment type="similarity">
    <text evidence="4">Belongs to the peptidase M29 family.</text>
</comment>
<keyword evidence="8" id="KW-0378">Hydrolase</keyword>
<evidence type="ECO:0000313" key="11">
    <source>
        <dbReference type="Proteomes" id="UP000309676"/>
    </source>
</evidence>
<sequence length="373" mass="41364">MIDPRMKSLARAVVTYSLNVQPGEKVLIDALDVKDMGAVSAFVEEVHRAGGLAFVEITDYSVLRKLQIGGTDAQFEAEASYKLARMKDMDAVVHVLGEENVAEYADIPAERRNAYQRAMRPVKDETHRKRWTLFNYPSKAYAQLAGMSTEAYTDFLFKTCTMDYRSMSEAMKPLAALMERTDRVRVVAPGTDLSFSIRGLPGIACDGKVNLPDGEVFTAPVRDSVNGTVLFNAPTSYRGHTFNRLSLTFRGGRIVEASSDNDAKLFDILDVDEGARYVGEFAIGVNPYVDRIMNDVGFDEKISGSVHFALGNAYEECDNGNRSMIHWDIVLLLRPEHGGGEIYFDDALIGKDGRFVVDELLALNPERLMGAET</sequence>
<evidence type="ECO:0000256" key="1">
    <source>
        <dbReference type="ARBA" id="ARBA00001941"/>
    </source>
</evidence>
<dbReference type="GO" id="GO:0046872">
    <property type="term" value="F:metal ion binding"/>
    <property type="evidence" value="ECO:0007669"/>
    <property type="project" value="UniProtKB-KW"/>
</dbReference>
<organism evidence="10 11">
    <name type="scientific">Paenibacillus antri</name>
    <dbReference type="NCBI Taxonomy" id="2582848"/>
    <lineage>
        <taxon>Bacteria</taxon>
        <taxon>Bacillati</taxon>
        <taxon>Bacillota</taxon>
        <taxon>Bacilli</taxon>
        <taxon>Bacillales</taxon>
        <taxon>Paenibacillaceae</taxon>
        <taxon>Paenibacillus</taxon>
    </lineage>
</organism>
<comment type="cofactor">
    <cofactor evidence="3">
        <name>Zn(2+)</name>
        <dbReference type="ChEBI" id="CHEBI:29105"/>
    </cofactor>
</comment>
<dbReference type="Proteomes" id="UP000309676">
    <property type="component" value="Unassembled WGS sequence"/>
</dbReference>
<dbReference type="Gene3D" id="3.40.1830.10">
    <property type="entry name" value="Thermophilic metalloprotease (M29)"/>
    <property type="match status" value="1"/>
</dbReference>
<dbReference type="InterPro" id="IPR035097">
    <property type="entry name" value="M29_N-terminal"/>
</dbReference>
<accession>A0A5R9GDZ9</accession>
<evidence type="ECO:0000256" key="3">
    <source>
        <dbReference type="ARBA" id="ARBA00001947"/>
    </source>
</evidence>
<protein>
    <submittedName>
        <fullName evidence="10">Aminopeptidase</fullName>
    </submittedName>
</protein>
<dbReference type="GO" id="GO:0004177">
    <property type="term" value="F:aminopeptidase activity"/>
    <property type="evidence" value="ECO:0007669"/>
    <property type="project" value="UniProtKB-KW"/>
</dbReference>
<evidence type="ECO:0000256" key="9">
    <source>
        <dbReference type="ARBA" id="ARBA00023049"/>
    </source>
</evidence>
<evidence type="ECO:0000256" key="6">
    <source>
        <dbReference type="ARBA" id="ARBA00022670"/>
    </source>
</evidence>
<evidence type="ECO:0000256" key="2">
    <source>
        <dbReference type="ARBA" id="ARBA00001946"/>
    </source>
</evidence>
<dbReference type="OrthoDB" id="9803993at2"/>
<reference evidence="10 11" key="1">
    <citation type="submission" date="2019-05" db="EMBL/GenBank/DDBJ databases">
        <authorList>
            <person name="Narsing Rao M.P."/>
            <person name="Li W.J."/>
        </authorList>
    </citation>
    <scope>NUCLEOTIDE SEQUENCE [LARGE SCALE GENOMIC DNA]</scope>
    <source>
        <strain evidence="10 11">SYSU_K30003</strain>
    </source>
</reference>
<keyword evidence="7" id="KW-0479">Metal-binding</keyword>
<evidence type="ECO:0000256" key="4">
    <source>
        <dbReference type="ARBA" id="ARBA00008236"/>
    </source>
</evidence>
<keyword evidence="6" id="KW-0645">Protease</keyword>
<dbReference type="Pfam" id="PF02073">
    <property type="entry name" value="Peptidase_M29"/>
    <property type="match status" value="1"/>
</dbReference>
<proteinExistence type="inferred from homology"/>
<dbReference type="RefSeq" id="WP_138197048.1">
    <property type="nucleotide sequence ID" value="NZ_VCIW01000020.1"/>
</dbReference>
<evidence type="ECO:0000256" key="7">
    <source>
        <dbReference type="ARBA" id="ARBA00022723"/>
    </source>
</evidence>
<comment type="cofactor">
    <cofactor evidence="2">
        <name>Mg(2+)</name>
        <dbReference type="ChEBI" id="CHEBI:18420"/>
    </cofactor>
</comment>
<dbReference type="SUPFAM" id="SSF144052">
    <property type="entry name" value="Thermophilic metalloprotease-like"/>
    <property type="match status" value="1"/>
</dbReference>
<dbReference type="InterPro" id="IPR052170">
    <property type="entry name" value="M29_Exopeptidase"/>
</dbReference>
<keyword evidence="5 10" id="KW-0031">Aminopeptidase</keyword>
<dbReference type="AlphaFoldDB" id="A0A5R9GDZ9"/>
<evidence type="ECO:0000313" key="10">
    <source>
        <dbReference type="EMBL" id="TLS49605.1"/>
    </source>
</evidence>
<name>A0A5R9GDZ9_9BACL</name>
<dbReference type="EMBL" id="VCIW01000020">
    <property type="protein sequence ID" value="TLS49605.1"/>
    <property type="molecule type" value="Genomic_DNA"/>
</dbReference>
<comment type="caution">
    <text evidence="10">The sequence shown here is derived from an EMBL/GenBank/DDBJ whole genome shotgun (WGS) entry which is preliminary data.</text>
</comment>
<dbReference type="GO" id="GO:0006508">
    <property type="term" value="P:proteolysis"/>
    <property type="evidence" value="ECO:0007669"/>
    <property type="project" value="UniProtKB-KW"/>
</dbReference>
<comment type="cofactor">
    <cofactor evidence="1">
        <name>Co(2+)</name>
        <dbReference type="ChEBI" id="CHEBI:48828"/>
    </cofactor>
</comment>
<dbReference type="InterPro" id="IPR000787">
    <property type="entry name" value="Peptidase_M29"/>
</dbReference>